<protein>
    <submittedName>
        <fullName evidence="2">Uncharacterized protein</fullName>
    </submittedName>
</protein>
<feature type="transmembrane region" description="Helical" evidence="1">
    <location>
        <begin position="172"/>
        <end position="198"/>
    </location>
</feature>
<feature type="transmembrane region" description="Helical" evidence="1">
    <location>
        <begin position="114"/>
        <end position="131"/>
    </location>
</feature>
<evidence type="ECO:0000313" key="2">
    <source>
        <dbReference type="EMBL" id="CAE0026031.1"/>
    </source>
</evidence>
<reference evidence="2" key="1">
    <citation type="submission" date="2021-01" db="EMBL/GenBank/DDBJ databases">
        <authorList>
            <person name="Corre E."/>
            <person name="Pelletier E."/>
            <person name="Niang G."/>
            <person name="Scheremetjew M."/>
            <person name="Finn R."/>
            <person name="Kale V."/>
            <person name="Holt S."/>
            <person name="Cochrane G."/>
            <person name="Meng A."/>
            <person name="Brown T."/>
            <person name="Cohen L."/>
        </authorList>
    </citation>
    <scope>NUCLEOTIDE SEQUENCE</scope>
    <source>
        <strain evidence="2">RCC856</strain>
    </source>
</reference>
<organism evidence="2">
    <name type="scientific">Chloropicon laureae</name>
    <dbReference type="NCBI Taxonomy" id="464258"/>
    <lineage>
        <taxon>Eukaryota</taxon>
        <taxon>Viridiplantae</taxon>
        <taxon>Chlorophyta</taxon>
        <taxon>Chloropicophyceae</taxon>
        <taxon>Chloropicales</taxon>
        <taxon>Chloropicaceae</taxon>
        <taxon>Chloropicon</taxon>
    </lineage>
</organism>
<feature type="transmembrane region" description="Helical" evidence="1">
    <location>
        <begin position="264"/>
        <end position="288"/>
    </location>
</feature>
<dbReference type="AlphaFoldDB" id="A0A7S2Z6R3"/>
<keyword evidence="1" id="KW-1133">Transmembrane helix</keyword>
<dbReference type="EMBL" id="HBHU01011853">
    <property type="protein sequence ID" value="CAE0026031.1"/>
    <property type="molecule type" value="Transcribed_RNA"/>
</dbReference>
<keyword evidence="1" id="KW-0472">Membrane</keyword>
<gene>
    <name evidence="2" type="ORF">CLAU1311_LOCUS7729</name>
</gene>
<feature type="transmembrane region" description="Helical" evidence="1">
    <location>
        <begin position="218"/>
        <end position="243"/>
    </location>
</feature>
<sequence length="301" mass="32618">MSRGVASWCLPLQSGFMAAVWTSQTILESKPTAAVGVPVDSSPLLGHAERLSWWERRLDMRVHTFGVSRAFAKEVTLLLLALVAMAAAVVMVILSISSRHWLTVTSDKAPFPGMPWMVFELGLSGGIATMYQEMWNHQSRSSVGFNYHSTDKYCPNDACHALYVAGTVALTFLSLAVVSGFLACMLLVVVTLQLSHLLAEKGPFGPYVNYQRCWKNCVAATVTSALGAALAATAVAAWSGVMFESTKDSIPDFGKPGAIRWRLGWVWILNLLAPMLMILAATLTGAVINMSKHPFTGYSSI</sequence>
<feature type="transmembrane region" description="Helical" evidence="1">
    <location>
        <begin position="75"/>
        <end position="94"/>
    </location>
</feature>
<name>A0A7S2Z6R3_9CHLO</name>
<proteinExistence type="predicted"/>
<keyword evidence="1" id="KW-0812">Transmembrane</keyword>
<accession>A0A7S2Z6R3</accession>
<evidence type="ECO:0000256" key="1">
    <source>
        <dbReference type="SAM" id="Phobius"/>
    </source>
</evidence>